<dbReference type="PROSITE" id="PS50531">
    <property type="entry name" value="HTH_IS21"/>
    <property type="match status" value="1"/>
</dbReference>
<organism evidence="7 8">
    <name type="scientific">Holdemanella biformis</name>
    <dbReference type="NCBI Taxonomy" id="1735"/>
    <lineage>
        <taxon>Bacteria</taxon>
        <taxon>Bacillati</taxon>
        <taxon>Bacillota</taxon>
        <taxon>Erysipelotrichia</taxon>
        <taxon>Erysipelotrichales</taxon>
        <taxon>Erysipelotrichaceae</taxon>
        <taxon>Holdemanella</taxon>
    </lineage>
</organism>
<evidence type="ECO:0000256" key="4">
    <source>
        <dbReference type="ARBA" id="ARBA00023172"/>
    </source>
</evidence>
<dbReference type="PROSITE" id="PS50994">
    <property type="entry name" value="INTEGRASE"/>
    <property type="match status" value="1"/>
</dbReference>
<keyword evidence="4" id="KW-0233">DNA recombination</keyword>
<dbReference type="GO" id="GO:0015074">
    <property type="term" value="P:DNA integration"/>
    <property type="evidence" value="ECO:0007669"/>
    <property type="project" value="InterPro"/>
</dbReference>
<dbReference type="Proteomes" id="UP000285288">
    <property type="component" value="Unassembled WGS sequence"/>
</dbReference>
<keyword evidence="2" id="KW-0815">Transposition</keyword>
<sequence length="439" mass="50743">MLINIEVNNNVEIRSLNDLFILGRLQEVGSIKVNKSEIARELGVDRRTVSKYIDGYSKCDTRKRGSKIDEYYDFIDYLLNQQDVQVFFYKRVLWQYLVDNHGLNCAQSSFRRWISQRNEFQSYFDGKTNRTVNGVKRDCKSKAHIITYQTGMGEEAQLDWKEELTITLKTGELVTLNVFALVYSFSRFKIYFLSMSKTQTVLFHHLDTAFEMAGGVPKTLRTDNMKTVMDDPRTEYSKGKINNKFAQFAKDYGFEVKPCIAGEPEVKAKVEAPMKLLDELYAYNGLLDLVGLRNQVTKICDRENNKLHSETGKIPILHLQKEKGFLSPLPQDNIRSLYKIKELSLKADSQGFVSYSGKKYSTPIKYCGKKLNAQAFDDYLYVYDNTELIVIHQISKDNVKKIELAEHALEKAEYSLMRSGQSIKKFAENNLKELGEMYK</sequence>
<evidence type="ECO:0000259" key="6">
    <source>
        <dbReference type="PROSITE" id="PS50994"/>
    </source>
</evidence>
<dbReference type="PANTHER" id="PTHR35004:SF6">
    <property type="entry name" value="TRANSPOSASE"/>
    <property type="match status" value="1"/>
</dbReference>
<dbReference type="Pfam" id="PF22483">
    <property type="entry name" value="Mu-transpos_C_2"/>
    <property type="match status" value="1"/>
</dbReference>
<dbReference type="Gene3D" id="3.30.420.10">
    <property type="entry name" value="Ribonuclease H-like superfamily/Ribonuclease H"/>
    <property type="match status" value="1"/>
</dbReference>
<dbReference type="PANTHER" id="PTHR35004">
    <property type="entry name" value="TRANSPOSASE RV3428C-RELATED"/>
    <property type="match status" value="1"/>
</dbReference>
<dbReference type="GO" id="GO:0003677">
    <property type="term" value="F:DNA binding"/>
    <property type="evidence" value="ECO:0007669"/>
    <property type="project" value="UniProtKB-KW"/>
</dbReference>
<reference evidence="7 8" key="1">
    <citation type="submission" date="2018-08" db="EMBL/GenBank/DDBJ databases">
        <title>A genome reference for cultivated species of the human gut microbiota.</title>
        <authorList>
            <person name="Zou Y."/>
            <person name="Xue W."/>
            <person name="Luo G."/>
        </authorList>
    </citation>
    <scope>NUCLEOTIDE SEQUENCE [LARGE SCALE GENOMIC DNA]</scope>
    <source>
        <strain evidence="7 8">AM42-13AC</strain>
    </source>
</reference>
<dbReference type="InterPro" id="IPR012337">
    <property type="entry name" value="RNaseH-like_sf"/>
</dbReference>
<comment type="similarity">
    <text evidence="1">Belongs to the transposase IS21/IS408/IS1162 family.</text>
</comment>
<dbReference type="InterPro" id="IPR054353">
    <property type="entry name" value="IstA-like_C"/>
</dbReference>
<dbReference type="NCBIfam" id="NF033546">
    <property type="entry name" value="transpos_IS21"/>
    <property type="match status" value="1"/>
</dbReference>
<dbReference type="SUPFAM" id="SSF53098">
    <property type="entry name" value="Ribonuclease H-like"/>
    <property type="match status" value="1"/>
</dbReference>
<evidence type="ECO:0000256" key="1">
    <source>
        <dbReference type="ARBA" id="ARBA00009277"/>
    </source>
</evidence>
<comment type="caution">
    <text evidence="7">The sequence shown here is derived from an EMBL/GenBank/DDBJ whole genome shotgun (WGS) entry which is preliminary data.</text>
</comment>
<gene>
    <name evidence="7" type="ORF">DW907_11640</name>
</gene>
<evidence type="ECO:0000256" key="2">
    <source>
        <dbReference type="ARBA" id="ARBA00022578"/>
    </source>
</evidence>
<protein>
    <submittedName>
        <fullName evidence="7">IS21 family transposase</fullName>
    </submittedName>
</protein>
<feature type="domain" description="Integrase catalytic" evidence="6">
    <location>
        <begin position="146"/>
        <end position="323"/>
    </location>
</feature>
<feature type="domain" description="HTH IS21-type" evidence="5">
    <location>
        <begin position="20"/>
        <end position="79"/>
    </location>
</feature>
<accession>A0A413U9P0</accession>
<evidence type="ECO:0000256" key="3">
    <source>
        <dbReference type="ARBA" id="ARBA00023125"/>
    </source>
</evidence>
<dbReference type="InterPro" id="IPR017894">
    <property type="entry name" value="HTH_IS21_transposase_type"/>
</dbReference>
<dbReference type="InterPro" id="IPR001584">
    <property type="entry name" value="Integrase_cat-core"/>
</dbReference>
<evidence type="ECO:0000259" key="5">
    <source>
        <dbReference type="PROSITE" id="PS50531"/>
    </source>
</evidence>
<name>A0A413U9P0_9FIRM</name>
<dbReference type="InterPro" id="IPR036397">
    <property type="entry name" value="RNaseH_sf"/>
</dbReference>
<keyword evidence="3" id="KW-0238">DNA-binding</keyword>
<evidence type="ECO:0000313" key="7">
    <source>
        <dbReference type="EMBL" id="RHA99905.1"/>
    </source>
</evidence>
<dbReference type="RefSeq" id="WP_118012402.1">
    <property type="nucleotide sequence ID" value="NZ_QSGD01000075.1"/>
</dbReference>
<dbReference type="AlphaFoldDB" id="A0A413U9P0"/>
<proteinExistence type="inferred from homology"/>
<dbReference type="GO" id="GO:0006310">
    <property type="term" value="P:DNA recombination"/>
    <property type="evidence" value="ECO:0007669"/>
    <property type="project" value="UniProtKB-KW"/>
</dbReference>
<dbReference type="Pfam" id="PF00665">
    <property type="entry name" value="rve"/>
    <property type="match status" value="1"/>
</dbReference>
<evidence type="ECO:0000313" key="8">
    <source>
        <dbReference type="Proteomes" id="UP000285288"/>
    </source>
</evidence>
<dbReference type="EMBL" id="QSGD01000075">
    <property type="protein sequence ID" value="RHA99905.1"/>
    <property type="molecule type" value="Genomic_DNA"/>
</dbReference>
<dbReference type="GO" id="GO:0032196">
    <property type="term" value="P:transposition"/>
    <property type="evidence" value="ECO:0007669"/>
    <property type="project" value="UniProtKB-KW"/>
</dbReference>